<dbReference type="RefSeq" id="WP_336925417.1">
    <property type="nucleotide sequence ID" value="NZ_JBANRO010000004.1"/>
</dbReference>
<keyword evidence="1" id="KW-0472">Membrane</keyword>
<name>A0ABV7E7R6_9SPHN</name>
<keyword evidence="1" id="KW-0812">Transmembrane</keyword>
<evidence type="ECO:0000256" key="1">
    <source>
        <dbReference type="SAM" id="Phobius"/>
    </source>
</evidence>
<feature type="signal peptide" evidence="2">
    <location>
        <begin position="1"/>
        <end position="23"/>
    </location>
</feature>
<proteinExistence type="predicted"/>
<accession>A0ABV7E7R6</accession>
<feature type="chain" id="PRO_5046555723" evidence="2">
    <location>
        <begin position="24"/>
        <end position="88"/>
    </location>
</feature>
<keyword evidence="2" id="KW-0732">Signal</keyword>
<evidence type="ECO:0000313" key="3">
    <source>
        <dbReference type="EMBL" id="MFC3098035.1"/>
    </source>
</evidence>
<protein>
    <submittedName>
        <fullName evidence="3">Uncharacterized protein</fullName>
    </submittedName>
</protein>
<keyword evidence="4" id="KW-1185">Reference proteome</keyword>
<sequence>MFKSILASTAAAGLLLAPIAAQANTRAADASVSLAPLAEMTRQSSPIGAARKAVGDIDEALLVVLFGVVGAAIIIIIENQEDDASAGA</sequence>
<feature type="transmembrane region" description="Helical" evidence="1">
    <location>
        <begin position="60"/>
        <end position="77"/>
    </location>
</feature>
<comment type="caution">
    <text evidence="3">The sequence shown here is derived from an EMBL/GenBank/DDBJ whole genome shotgun (WGS) entry which is preliminary data.</text>
</comment>
<evidence type="ECO:0000256" key="2">
    <source>
        <dbReference type="SAM" id="SignalP"/>
    </source>
</evidence>
<gene>
    <name evidence="3" type="ORF">ACFODU_09520</name>
</gene>
<evidence type="ECO:0000313" key="4">
    <source>
        <dbReference type="Proteomes" id="UP001595456"/>
    </source>
</evidence>
<reference evidence="4" key="1">
    <citation type="journal article" date="2019" name="Int. J. Syst. Evol. Microbiol.">
        <title>The Global Catalogue of Microorganisms (GCM) 10K type strain sequencing project: providing services to taxonomists for standard genome sequencing and annotation.</title>
        <authorList>
            <consortium name="The Broad Institute Genomics Platform"/>
            <consortium name="The Broad Institute Genome Sequencing Center for Infectious Disease"/>
            <person name="Wu L."/>
            <person name="Ma J."/>
        </authorList>
    </citation>
    <scope>NUCLEOTIDE SEQUENCE [LARGE SCALE GENOMIC DNA]</scope>
    <source>
        <strain evidence="4">KCTC 52607</strain>
    </source>
</reference>
<dbReference type="Proteomes" id="UP001595456">
    <property type="component" value="Unassembled WGS sequence"/>
</dbReference>
<keyword evidence="1" id="KW-1133">Transmembrane helix</keyword>
<dbReference type="EMBL" id="JBHRST010000013">
    <property type="protein sequence ID" value="MFC3098035.1"/>
    <property type="molecule type" value="Genomic_DNA"/>
</dbReference>
<organism evidence="3 4">
    <name type="scientific">Alteraurantiacibacter palmitatis</name>
    <dbReference type="NCBI Taxonomy" id="2054628"/>
    <lineage>
        <taxon>Bacteria</taxon>
        <taxon>Pseudomonadati</taxon>
        <taxon>Pseudomonadota</taxon>
        <taxon>Alphaproteobacteria</taxon>
        <taxon>Sphingomonadales</taxon>
        <taxon>Erythrobacteraceae</taxon>
        <taxon>Alteraurantiacibacter</taxon>
    </lineage>
</organism>